<dbReference type="GO" id="GO:0008726">
    <property type="term" value="F:alkanesulfonate monooxygenase activity"/>
    <property type="evidence" value="ECO:0007669"/>
    <property type="project" value="TreeGrafter"/>
</dbReference>
<dbReference type="InterPro" id="IPR036661">
    <property type="entry name" value="Luciferase-like_sf"/>
</dbReference>
<dbReference type="InterPro" id="IPR019952">
    <property type="entry name" value="F420_OxRdatse_Rv1855c_pred"/>
</dbReference>
<name>A0A4P6JP10_KTERU</name>
<keyword evidence="1" id="KW-0285">Flavoprotein</keyword>
<dbReference type="GO" id="GO:0046306">
    <property type="term" value="P:alkanesulfonate catabolic process"/>
    <property type="evidence" value="ECO:0007669"/>
    <property type="project" value="TreeGrafter"/>
</dbReference>
<dbReference type="PANTHER" id="PTHR42847:SF4">
    <property type="entry name" value="ALKANESULFONATE MONOOXYGENASE-RELATED"/>
    <property type="match status" value="1"/>
</dbReference>
<proteinExistence type="predicted"/>
<evidence type="ECO:0000256" key="3">
    <source>
        <dbReference type="ARBA" id="ARBA00023002"/>
    </source>
</evidence>
<dbReference type="EMBL" id="CP035758">
    <property type="protein sequence ID" value="QBD77077.1"/>
    <property type="molecule type" value="Genomic_DNA"/>
</dbReference>
<evidence type="ECO:0000256" key="1">
    <source>
        <dbReference type="ARBA" id="ARBA00022630"/>
    </source>
</evidence>
<dbReference type="InterPro" id="IPR050172">
    <property type="entry name" value="SsuD_RutA_monooxygenase"/>
</dbReference>
<protein>
    <submittedName>
        <fullName evidence="6">LLM class F420-dependent oxidoreductase</fullName>
    </submittedName>
</protein>
<evidence type="ECO:0000313" key="7">
    <source>
        <dbReference type="Proteomes" id="UP000290365"/>
    </source>
</evidence>
<dbReference type="NCBIfam" id="TIGR03560">
    <property type="entry name" value="F420_Rv1855c"/>
    <property type="match status" value="1"/>
</dbReference>
<evidence type="ECO:0000256" key="4">
    <source>
        <dbReference type="ARBA" id="ARBA00023033"/>
    </source>
</evidence>
<dbReference type="Gene3D" id="3.20.20.30">
    <property type="entry name" value="Luciferase-like domain"/>
    <property type="match status" value="1"/>
</dbReference>
<dbReference type="AlphaFoldDB" id="A0A4P6JP10"/>
<dbReference type="RefSeq" id="WP_129888140.1">
    <property type="nucleotide sequence ID" value="NZ_CP035758.1"/>
</dbReference>
<keyword evidence="7" id="KW-1185">Reference proteome</keyword>
<dbReference type="Proteomes" id="UP000290365">
    <property type="component" value="Chromosome"/>
</dbReference>
<dbReference type="PANTHER" id="PTHR42847">
    <property type="entry name" value="ALKANESULFONATE MONOOXYGENASE"/>
    <property type="match status" value="1"/>
</dbReference>
<keyword evidence="3" id="KW-0560">Oxidoreductase</keyword>
<evidence type="ECO:0000259" key="5">
    <source>
        <dbReference type="Pfam" id="PF00296"/>
    </source>
</evidence>
<reference evidence="6 7" key="1">
    <citation type="submission" date="2019-01" db="EMBL/GenBank/DDBJ databases">
        <title>Ktedonosporobacter rubrisoli SCAWS-G2.</title>
        <authorList>
            <person name="Huang Y."/>
            <person name="Yan B."/>
        </authorList>
    </citation>
    <scope>NUCLEOTIDE SEQUENCE [LARGE SCALE GENOMIC DNA]</scope>
    <source>
        <strain evidence="6 7">SCAWS-G2</strain>
    </source>
</reference>
<dbReference type="KEGG" id="kbs:EPA93_14110"/>
<dbReference type="SUPFAM" id="SSF51679">
    <property type="entry name" value="Bacterial luciferase-like"/>
    <property type="match status" value="1"/>
</dbReference>
<evidence type="ECO:0000313" key="6">
    <source>
        <dbReference type="EMBL" id="QBD77077.1"/>
    </source>
</evidence>
<accession>A0A4P6JP10</accession>
<gene>
    <name evidence="6" type="ORF">EPA93_14110</name>
</gene>
<evidence type="ECO:0000256" key="2">
    <source>
        <dbReference type="ARBA" id="ARBA00022643"/>
    </source>
</evidence>
<sequence length="251" mass="28443">MKLGFAFSSFSWSQDQGLLGDTFRLIVERVERAGFFSLWIPDHFFQIDPTADPQRNEMLEGWSALAFAAGCTNRVKLGTLVTGVTHRHPGVLLKAATTLDVLSHGRTYFGIGAAWSEAEHRGLGIPFPGQKERFERLEETLQIAQHMWSGKTEPFQGKYYHLEHPLNSPQAVQQPHPPILVGGSGEQKTLRLVAQYADACNFLSTFGTREHRLHKLAVLREHCERLKRPYEQIEKTVTTVLHITRMGARER</sequence>
<keyword evidence="4" id="KW-0503">Monooxygenase</keyword>
<dbReference type="OrthoDB" id="143323at2"/>
<keyword evidence="2" id="KW-0288">FMN</keyword>
<organism evidence="6 7">
    <name type="scientific">Ktedonosporobacter rubrisoli</name>
    <dbReference type="NCBI Taxonomy" id="2509675"/>
    <lineage>
        <taxon>Bacteria</taxon>
        <taxon>Bacillati</taxon>
        <taxon>Chloroflexota</taxon>
        <taxon>Ktedonobacteria</taxon>
        <taxon>Ktedonobacterales</taxon>
        <taxon>Ktedonosporobacteraceae</taxon>
        <taxon>Ktedonosporobacter</taxon>
    </lineage>
</organism>
<dbReference type="InterPro" id="IPR011251">
    <property type="entry name" value="Luciferase-like_dom"/>
</dbReference>
<feature type="domain" description="Luciferase-like" evidence="5">
    <location>
        <begin position="24"/>
        <end position="244"/>
    </location>
</feature>
<dbReference type="Pfam" id="PF00296">
    <property type="entry name" value="Bac_luciferase"/>
    <property type="match status" value="1"/>
</dbReference>